<comment type="caution">
    <text evidence="2">The sequence shown here is derived from an EMBL/GenBank/DDBJ whole genome shotgun (WGS) entry which is preliminary data.</text>
</comment>
<keyword evidence="3" id="KW-1185">Reference proteome</keyword>
<dbReference type="InterPro" id="IPR035211">
    <property type="entry name" value="DUF5325"/>
</dbReference>
<sequence>MSLWFQSPMPKKFQAFFLVYVIAIMTTFALVGISVSMFHYGLAFALLMAALLMVGVGFMIRKRVLRNLGLLEQNDEL</sequence>
<proteinExistence type="predicted"/>
<keyword evidence="1" id="KW-0812">Transmembrane</keyword>
<reference evidence="3" key="1">
    <citation type="journal article" date="2019" name="Int. J. Syst. Evol. Microbiol.">
        <title>The Global Catalogue of Microorganisms (GCM) 10K type strain sequencing project: providing services to taxonomists for standard genome sequencing and annotation.</title>
        <authorList>
            <consortium name="The Broad Institute Genomics Platform"/>
            <consortium name="The Broad Institute Genome Sequencing Center for Infectious Disease"/>
            <person name="Wu L."/>
            <person name="Ma J."/>
        </authorList>
    </citation>
    <scope>NUCLEOTIDE SEQUENCE [LARGE SCALE GENOMIC DNA]</scope>
    <source>
        <strain evidence="3">CGMCC 1.13574</strain>
    </source>
</reference>
<gene>
    <name evidence="2" type="ORF">ACFSOY_06120</name>
</gene>
<dbReference type="Pfam" id="PF17259">
    <property type="entry name" value="DUF5325"/>
    <property type="match status" value="1"/>
</dbReference>
<dbReference type="RefSeq" id="WP_386044822.1">
    <property type="nucleotide sequence ID" value="NZ_JBHUIO010000005.1"/>
</dbReference>
<evidence type="ECO:0000256" key="1">
    <source>
        <dbReference type="SAM" id="Phobius"/>
    </source>
</evidence>
<feature type="transmembrane region" description="Helical" evidence="1">
    <location>
        <begin position="12"/>
        <end position="31"/>
    </location>
</feature>
<accession>A0ABW4ZVB3</accession>
<keyword evidence="1" id="KW-0472">Membrane</keyword>
<name>A0ABW4ZVB3_9BACL</name>
<evidence type="ECO:0000313" key="3">
    <source>
        <dbReference type="Proteomes" id="UP001597343"/>
    </source>
</evidence>
<protein>
    <submittedName>
        <fullName evidence="2">DUF5325 family protein</fullName>
    </submittedName>
</protein>
<feature type="transmembrane region" description="Helical" evidence="1">
    <location>
        <begin position="37"/>
        <end position="60"/>
    </location>
</feature>
<evidence type="ECO:0000313" key="2">
    <source>
        <dbReference type="EMBL" id="MFD2169566.1"/>
    </source>
</evidence>
<dbReference type="EMBL" id="JBHUIO010000005">
    <property type="protein sequence ID" value="MFD2169566.1"/>
    <property type="molecule type" value="Genomic_DNA"/>
</dbReference>
<dbReference type="Proteomes" id="UP001597343">
    <property type="component" value="Unassembled WGS sequence"/>
</dbReference>
<keyword evidence="1" id="KW-1133">Transmembrane helix</keyword>
<organism evidence="2 3">
    <name type="scientific">Tumebacillus lipolyticus</name>
    <dbReference type="NCBI Taxonomy" id="1280370"/>
    <lineage>
        <taxon>Bacteria</taxon>
        <taxon>Bacillati</taxon>
        <taxon>Bacillota</taxon>
        <taxon>Bacilli</taxon>
        <taxon>Bacillales</taxon>
        <taxon>Alicyclobacillaceae</taxon>
        <taxon>Tumebacillus</taxon>
    </lineage>
</organism>